<accession>A0A1Q9EMU3</accession>
<protein>
    <submittedName>
        <fullName evidence="2">Uncharacterized protein</fullName>
    </submittedName>
</protein>
<sequence>MASSGWSSPAAASAVADELLDLGILEDDAVVVDSLDRAELELWPEPDMSHASDEEAMEAMSDASVSDGGSEAPPAEIATPMMPAPSSSPVSAAATPLLRKKPAARKPWPKERCAGLTGSPCRFHSTGNGEPARIHPDRGELHCLFCDSVKCRATTERVLLNLLKNFKDKGDGLYGAALGRLRQHLGDCLHIAEAPFLDHEPYGFFQIARWSRYEANRGMLHAELCSMETEVLRRSLARKEIRIVVLSSDVAAFHFQ</sequence>
<comment type="caution">
    <text evidence="2">The sequence shown here is derived from an EMBL/GenBank/DDBJ whole genome shotgun (WGS) entry which is preliminary data.</text>
</comment>
<evidence type="ECO:0000256" key="1">
    <source>
        <dbReference type="SAM" id="MobiDB-lite"/>
    </source>
</evidence>
<organism evidence="2 3">
    <name type="scientific">Symbiodinium microadriaticum</name>
    <name type="common">Dinoflagellate</name>
    <name type="synonym">Zooxanthella microadriatica</name>
    <dbReference type="NCBI Taxonomy" id="2951"/>
    <lineage>
        <taxon>Eukaryota</taxon>
        <taxon>Sar</taxon>
        <taxon>Alveolata</taxon>
        <taxon>Dinophyceae</taxon>
        <taxon>Suessiales</taxon>
        <taxon>Symbiodiniaceae</taxon>
        <taxon>Symbiodinium</taxon>
    </lineage>
</organism>
<feature type="compositionally biased region" description="Low complexity" evidence="1">
    <location>
        <begin position="78"/>
        <end position="91"/>
    </location>
</feature>
<keyword evidence="3" id="KW-1185">Reference proteome</keyword>
<evidence type="ECO:0000313" key="2">
    <source>
        <dbReference type="EMBL" id="OLQ08763.1"/>
    </source>
</evidence>
<name>A0A1Q9EMU3_SYMMI</name>
<dbReference type="AlphaFoldDB" id="A0A1Q9EMU3"/>
<dbReference type="EMBL" id="LSRX01000110">
    <property type="protein sequence ID" value="OLQ08763.1"/>
    <property type="molecule type" value="Genomic_DNA"/>
</dbReference>
<proteinExistence type="predicted"/>
<gene>
    <name evidence="2" type="ORF">AK812_SmicGene7693</name>
</gene>
<evidence type="ECO:0000313" key="3">
    <source>
        <dbReference type="Proteomes" id="UP000186817"/>
    </source>
</evidence>
<dbReference type="OrthoDB" id="439831at2759"/>
<dbReference type="Proteomes" id="UP000186817">
    <property type="component" value="Unassembled WGS sequence"/>
</dbReference>
<reference evidence="2 3" key="1">
    <citation type="submission" date="2016-02" db="EMBL/GenBank/DDBJ databases">
        <title>Genome analysis of coral dinoflagellate symbionts highlights evolutionary adaptations to a symbiotic lifestyle.</title>
        <authorList>
            <person name="Aranda M."/>
            <person name="Li Y."/>
            <person name="Liew Y.J."/>
            <person name="Baumgarten S."/>
            <person name="Simakov O."/>
            <person name="Wilson M."/>
            <person name="Piel J."/>
            <person name="Ashoor H."/>
            <person name="Bougouffa S."/>
            <person name="Bajic V.B."/>
            <person name="Ryu T."/>
            <person name="Ravasi T."/>
            <person name="Bayer T."/>
            <person name="Micklem G."/>
            <person name="Kim H."/>
            <person name="Bhak J."/>
            <person name="Lajeunesse T.C."/>
            <person name="Voolstra C.R."/>
        </authorList>
    </citation>
    <scope>NUCLEOTIDE SEQUENCE [LARGE SCALE GENOMIC DNA]</scope>
    <source>
        <strain evidence="2 3">CCMP2467</strain>
    </source>
</reference>
<feature type="region of interest" description="Disordered" evidence="1">
    <location>
        <begin position="43"/>
        <end position="91"/>
    </location>
</feature>